<dbReference type="Proteomes" id="UP000000763">
    <property type="component" value="Chromosome 10"/>
</dbReference>
<organism evidence="3 4">
    <name type="scientific">Oryza sativa subsp. japonica</name>
    <name type="common">Rice</name>
    <dbReference type="NCBI Taxonomy" id="39947"/>
    <lineage>
        <taxon>Eukaryota</taxon>
        <taxon>Viridiplantae</taxon>
        <taxon>Streptophyta</taxon>
        <taxon>Embryophyta</taxon>
        <taxon>Tracheophyta</taxon>
        <taxon>Spermatophyta</taxon>
        <taxon>Magnoliopsida</taxon>
        <taxon>Liliopsida</taxon>
        <taxon>Poales</taxon>
        <taxon>Poaceae</taxon>
        <taxon>BOP clade</taxon>
        <taxon>Oryzoideae</taxon>
        <taxon>Oryzeae</taxon>
        <taxon>Oryzinae</taxon>
        <taxon>Oryza</taxon>
        <taxon>Oryza sativa</taxon>
    </lineage>
</organism>
<evidence type="ECO:0000256" key="2">
    <source>
        <dbReference type="SAM" id="SignalP"/>
    </source>
</evidence>
<feature type="signal peptide" evidence="2">
    <location>
        <begin position="1"/>
        <end position="18"/>
    </location>
</feature>
<feature type="transmembrane region" description="Helical" evidence="1">
    <location>
        <begin position="171"/>
        <end position="193"/>
    </location>
</feature>
<protein>
    <submittedName>
        <fullName evidence="3">Os10g0100900 protein</fullName>
    </submittedName>
</protein>
<dbReference type="EMBL" id="AP008216">
    <property type="protein sequence ID" value="BAF25926.1"/>
    <property type="molecule type" value="Genomic_DNA"/>
</dbReference>
<keyword evidence="1" id="KW-0472">Membrane</keyword>
<evidence type="ECO:0000313" key="4">
    <source>
        <dbReference type="Proteomes" id="UP000000763"/>
    </source>
</evidence>
<reference evidence="3 4" key="1">
    <citation type="journal article" date="2005" name="Nature">
        <title>The map-based sequence of the rice genome.</title>
        <authorList>
            <consortium name="International rice genome sequencing project (IRGSP)"/>
            <person name="Matsumoto T."/>
            <person name="Wu J."/>
            <person name="Kanamori H."/>
            <person name="Katayose Y."/>
            <person name="Fujisawa M."/>
            <person name="Namiki N."/>
            <person name="Mizuno H."/>
            <person name="Yamamoto K."/>
            <person name="Antonio B.A."/>
            <person name="Baba T."/>
            <person name="Sakata K."/>
            <person name="Nagamura Y."/>
            <person name="Aoki H."/>
            <person name="Arikawa K."/>
            <person name="Arita K."/>
            <person name="Bito T."/>
            <person name="Chiden Y."/>
            <person name="Fujitsuka N."/>
            <person name="Fukunaka R."/>
            <person name="Hamada M."/>
            <person name="Harada C."/>
            <person name="Hayashi A."/>
            <person name="Hijishita S."/>
            <person name="Honda M."/>
            <person name="Hosokawa S."/>
            <person name="Ichikawa Y."/>
            <person name="Idonuma A."/>
            <person name="Iijima M."/>
            <person name="Ikeda M."/>
            <person name="Ikeno M."/>
            <person name="Ito K."/>
            <person name="Ito S."/>
            <person name="Ito T."/>
            <person name="Ito Y."/>
            <person name="Ito Y."/>
            <person name="Iwabuchi A."/>
            <person name="Kamiya K."/>
            <person name="Karasawa W."/>
            <person name="Kurita K."/>
            <person name="Katagiri S."/>
            <person name="Kikuta A."/>
            <person name="Kobayashi H."/>
            <person name="Kobayashi N."/>
            <person name="Machita K."/>
            <person name="Maehara T."/>
            <person name="Masukawa M."/>
            <person name="Mizubayashi T."/>
            <person name="Mukai Y."/>
            <person name="Nagasaki H."/>
            <person name="Nagata Y."/>
            <person name="Naito S."/>
            <person name="Nakashima M."/>
            <person name="Nakama Y."/>
            <person name="Nakamichi Y."/>
            <person name="Nakamura M."/>
            <person name="Meguro A."/>
            <person name="Negishi M."/>
            <person name="Ohta I."/>
            <person name="Ohta T."/>
            <person name="Okamoto M."/>
            <person name="Ono N."/>
            <person name="Saji S."/>
            <person name="Sakaguchi M."/>
            <person name="Sakai K."/>
            <person name="Shibata M."/>
            <person name="Shimokawa T."/>
            <person name="Song J."/>
            <person name="Takazaki Y."/>
            <person name="Terasawa K."/>
            <person name="Tsugane M."/>
            <person name="Tsuji K."/>
            <person name="Ueda S."/>
            <person name="Waki K."/>
            <person name="Yamagata H."/>
            <person name="Yamamoto M."/>
            <person name="Yamamoto S."/>
            <person name="Yamane H."/>
            <person name="Yoshiki S."/>
            <person name="Yoshihara R."/>
            <person name="Yukawa K."/>
            <person name="Zhong H."/>
            <person name="Yano M."/>
            <person name="Yuan Q."/>
            <person name="Ouyang S."/>
            <person name="Liu J."/>
            <person name="Jones K.M."/>
            <person name="Gansberger K."/>
            <person name="Moffat K."/>
            <person name="Hill J."/>
            <person name="Bera J."/>
            <person name="Fadrosh D."/>
            <person name="Jin S."/>
            <person name="Johri S."/>
            <person name="Kim M."/>
            <person name="Overton L."/>
            <person name="Reardon M."/>
            <person name="Tsitrin T."/>
            <person name="Vuong H."/>
            <person name="Weaver B."/>
            <person name="Ciecko A."/>
            <person name="Tallon L."/>
            <person name="Jackson J."/>
            <person name="Pai G."/>
            <person name="Aken S.V."/>
            <person name="Utterback T."/>
            <person name="Reidmuller S."/>
            <person name="Feldblyum T."/>
            <person name="Hsiao J."/>
            <person name="Zismann V."/>
            <person name="Iobst S."/>
            <person name="de Vazeille A.R."/>
            <person name="Buell C.R."/>
            <person name="Ying K."/>
            <person name="Li Y."/>
            <person name="Lu T."/>
            <person name="Huang Y."/>
            <person name="Zhao Q."/>
            <person name="Feng Q."/>
            <person name="Zhang L."/>
            <person name="Zhu J."/>
            <person name="Weng Q."/>
            <person name="Mu J."/>
            <person name="Lu Y."/>
            <person name="Fan D."/>
            <person name="Liu Y."/>
            <person name="Guan J."/>
            <person name="Zhang Y."/>
            <person name="Yu S."/>
            <person name="Liu X."/>
            <person name="Zhang Y."/>
            <person name="Hong G."/>
            <person name="Han B."/>
            <person name="Choisne N."/>
            <person name="Demange N."/>
            <person name="Orjeda G."/>
            <person name="Samain S."/>
            <person name="Cattolico L."/>
            <person name="Pelletier E."/>
            <person name="Couloux A."/>
            <person name="Segurens B."/>
            <person name="Wincker P."/>
            <person name="D'Hont A."/>
            <person name="Scarpelli C."/>
            <person name="Weissenbach J."/>
            <person name="Salanoubat M."/>
            <person name="Quetier F."/>
            <person name="Yu Y."/>
            <person name="Kim H.R."/>
            <person name="Rambo T."/>
            <person name="Currie J."/>
            <person name="Collura K."/>
            <person name="Luo M."/>
            <person name="Yang T."/>
            <person name="Ammiraju J.S.S."/>
            <person name="Engler F."/>
            <person name="Soderlund C."/>
            <person name="Wing R.A."/>
            <person name="Palmer L.E."/>
            <person name="de la Bastide M."/>
            <person name="Spiegel L."/>
            <person name="Nascimento L."/>
            <person name="Zutavern T."/>
            <person name="O'Shaughnessy A."/>
            <person name="Dike S."/>
            <person name="Dedhia N."/>
            <person name="Preston R."/>
            <person name="Balija V."/>
            <person name="McCombie W.R."/>
            <person name="Chow T."/>
            <person name="Chen H."/>
            <person name="Chung M."/>
            <person name="Chen C."/>
            <person name="Shaw J."/>
            <person name="Wu H."/>
            <person name="Hsiao K."/>
            <person name="Chao Y."/>
            <person name="Chu M."/>
            <person name="Cheng C."/>
            <person name="Hour A."/>
            <person name="Lee P."/>
            <person name="Lin S."/>
            <person name="Lin Y."/>
            <person name="Liou J."/>
            <person name="Liu S."/>
            <person name="Hsing Y."/>
            <person name="Raghuvanshi S."/>
            <person name="Mohanty A."/>
            <person name="Bharti A.K."/>
            <person name="Gaur A."/>
            <person name="Gupta V."/>
            <person name="Kumar D."/>
            <person name="Ravi V."/>
            <person name="Vij S."/>
            <person name="Kapur A."/>
            <person name="Khurana P."/>
            <person name="Khurana P."/>
            <person name="Khurana J.P."/>
            <person name="Tyagi A.K."/>
            <person name="Gaikwad K."/>
            <person name="Singh A."/>
            <person name="Dalal V."/>
            <person name="Srivastava S."/>
            <person name="Dixit A."/>
            <person name="Pal A.K."/>
            <person name="Ghazi I.A."/>
            <person name="Yadav M."/>
            <person name="Pandit A."/>
            <person name="Bhargava A."/>
            <person name="Sureshbabu K."/>
            <person name="Batra K."/>
            <person name="Sharma T.R."/>
            <person name="Mohapatra T."/>
            <person name="Singh N.K."/>
            <person name="Messing J."/>
            <person name="Nelson A.B."/>
            <person name="Fuks G."/>
            <person name="Kavchok S."/>
            <person name="Keizer G."/>
            <person name="Linton E."/>
            <person name="Llaca V."/>
            <person name="Song R."/>
            <person name="Tanyolac B."/>
            <person name="Young S."/>
            <person name="Ho-Il K."/>
            <person name="Hahn J.H."/>
            <person name="Sangsakoo G."/>
            <person name="Vanavichit A."/>
            <person name="de Mattos Luiz.A.T."/>
            <person name="Zimmer P.D."/>
            <person name="Malone G."/>
            <person name="Dellagostin O."/>
            <person name="de Oliveira A.C."/>
            <person name="Bevan M."/>
            <person name="Bancroft I."/>
            <person name="Minx P."/>
            <person name="Cordum H."/>
            <person name="Wilson R."/>
            <person name="Cheng Z."/>
            <person name="Jin W."/>
            <person name="Jiang J."/>
            <person name="Leong S.A."/>
            <person name="Iwama H."/>
            <person name="Gojobori T."/>
            <person name="Itoh T."/>
            <person name="Niimura Y."/>
            <person name="Fujii Y."/>
            <person name="Habara T."/>
            <person name="Sakai H."/>
            <person name="Sato Y."/>
            <person name="Wilson G."/>
            <person name="Kumar K."/>
            <person name="McCouch S."/>
            <person name="Juretic N."/>
            <person name="Hoen D."/>
            <person name="Wright S."/>
            <person name="Bruskiewich R."/>
            <person name="Bureau T."/>
            <person name="Miyao A."/>
            <person name="Hirochika H."/>
            <person name="Nishikawa T."/>
            <person name="Kadowaki K."/>
            <person name="Sugiura M."/>
            <person name="Burr B."/>
            <person name="Sasaki T."/>
        </authorList>
    </citation>
    <scope>NUCLEOTIDE SEQUENCE [LARGE SCALE GENOMIC DNA]</scope>
    <source>
        <strain evidence="4">cv. Nipponbare</strain>
    </source>
</reference>
<keyword evidence="1" id="KW-0812">Transmembrane</keyword>
<proteinExistence type="predicted"/>
<evidence type="ECO:0000313" key="3">
    <source>
        <dbReference type="EMBL" id="BAF25926.1"/>
    </source>
</evidence>
<accession>A0A0P0XRA3</accession>
<gene>
    <name evidence="3" type="ordered locus">Os10g0100900</name>
</gene>
<sequence length="214" mass="22933">MLVVVVVPLLMLGMACDAISVSVGSPKLDQAPWSRLPESFRDKGALVELKLRDQRVVLLPLSLHDSFPAASMESTELASPSTAEWSSLWAYHMTTGLDSLALALTQTANQNLAGEEGEGRNPAAKSPLLETRVRLLSAGLQLVSLAEKVRICWAWAWAAARAGRRRRRRTAAAMVVLAGLGKGIGFLAFGFGIEPTTLLTSSLVNNTVANLPIM</sequence>
<name>A0A0P0XRA3_ORYSJ</name>
<dbReference type="Gramene" id="Os10t0100900-01">
    <property type="protein sequence ID" value="Os10t0100900-01"/>
    <property type="gene ID" value="Os10g0100900"/>
</dbReference>
<evidence type="ECO:0000256" key="1">
    <source>
        <dbReference type="SAM" id="Phobius"/>
    </source>
</evidence>
<dbReference type="AlphaFoldDB" id="A0A0P0XRA3"/>
<dbReference type="KEGG" id="dosa:Os10g0100900"/>
<keyword evidence="2" id="KW-0732">Signal</keyword>
<feature type="chain" id="PRO_5024413007" evidence="2">
    <location>
        <begin position="19"/>
        <end position="214"/>
    </location>
</feature>
<reference evidence="4" key="2">
    <citation type="journal article" date="2008" name="Nucleic Acids Res.">
        <title>The rice annotation project database (RAP-DB): 2008 update.</title>
        <authorList>
            <consortium name="The rice annotation project (RAP)"/>
        </authorList>
    </citation>
    <scope>GENOME REANNOTATION</scope>
    <source>
        <strain evidence="4">cv. Nipponbare</strain>
    </source>
</reference>
<keyword evidence="1" id="KW-1133">Transmembrane helix</keyword>